<evidence type="ECO:0000256" key="1">
    <source>
        <dbReference type="ARBA" id="ARBA00022723"/>
    </source>
</evidence>
<evidence type="ECO:0000256" key="2">
    <source>
        <dbReference type="ARBA" id="ARBA00022737"/>
    </source>
</evidence>
<dbReference type="PROSITE" id="PS50157">
    <property type="entry name" value="ZINC_FINGER_C2H2_2"/>
    <property type="match status" value="1"/>
</dbReference>
<dbReference type="GO" id="GO:0008270">
    <property type="term" value="F:zinc ion binding"/>
    <property type="evidence" value="ECO:0007669"/>
    <property type="project" value="UniProtKB-KW"/>
</dbReference>
<dbReference type="GO" id="GO:0005634">
    <property type="term" value="C:nucleus"/>
    <property type="evidence" value="ECO:0007669"/>
    <property type="project" value="TreeGrafter"/>
</dbReference>
<dbReference type="Proteomes" id="UP000308652">
    <property type="component" value="Unassembled WGS sequence"/>
</dbReference>
<reference evidence="7 8" key="1">
    <citation type="journal article" date="2019" name="Nat. Ecol. Evol.">
        <title>Megaphylogeny resolves global patterns of mushroom evolution.</title>
        <authorList>
            <person name="Varga T."/>
            <person name="Krizsan K."/>
            <person name="Foldi C."/>
            <person name="Dima B."/>
            <person name="Sanchez-Garcia M."/>
            <person name="Sanchez-Ramirez S."/>
            <person name="Szollosi G.J."/>
            <person name="Szarkandi J.G."/>
            <person name="Papp V."/>
            <person name="Albert L."/>
            <person name="Andreopoulos W."/>
            <person name="Angelini C."/>
            <person name="Antonin V."/>
            <person name="Barry K.W."/>
            <person name="Bougher N.L."/>
            <person name="Buchanan P."/>
            <person name="Buyck B."/>
            <person name="Bense V."/>
            <person name="Catcheside P."/>
            <person name="Chovatia M."/>
            <person name="Cooper J."/>
            <person name="Damon W."/>
            <person name="Desjardin D."/>
            <person name="Finy P."/>
            <person name="Geml J."/>
            <person name="Haridas S."/>
            <person name="Hughes K."/>
            <person name="Justo A."/>
            <person name="Karasinski D."/>
            <person name="Kautmanova I."/>
            <person name="Kiss B."/>
            <person name="Kocsube S."/>
            <person name="Kotiranta H."/>
            <person name="LaButti K.M."/>
            <person name="Lechner B.E."/>
            <person name="Liimatainen K."/>
            <person name="Lipzen A."/>
            <person name="Lukacs Z."/>
            <person name="Mihaltcheva S."/>
            <person name="Morgado L.N."/>
            <person name="Niskanen T."/>
            <person name="Noordeloos M.E."/>
            <person name="Ohm R.A."/>
            <person name="Ortiz-Santana B."/>
            <person name="Ovrebo C."/>
            <person name="Racz N."/>
            <person name="Riley R."/>
            <person name="Savchenko A."/>
            <person name="Shiryaev A."/>
            <person name="Soop K."/>
            <person name="Spirin V."/>
            <person name="Szebenyi C."/>
            <person name="Tomsovsky M."/>
            <person name="Tulloss R.E."/>
            <person name="Uehling J."/>
            <person name="Grigoriev I.V."/>
            <person name="Vagvolgyi C."/>
            <person name="Papp T."/>
            <person name="Martin F.M."/>
            <person name="Miettinen O."/>
            <person name="Hibbett D.S."/>
            <person name="Nagy L.G."/>
        </authorList>
    </citation>
    <scope>NUCLEOTIDE SEQUENCE [LARGE SCALE GENOMIC DNA]</scope>
    <source>
        <strain evidence="7 8">CBS 166.37</strain>
    </source>
</reference>
<dbReference type="Pfam" id="PF00096">
    <property type="entry name" value="zf-C2H2"/>
    <property type="match status" value="1"/>
</dbReference>
<dbReference type="EMBL" id="ML213658">
    <property type="protein sequence ID" value="TFK32974.1"/>
    <property type="molecule type" value="Genomic_DNA"/>
</dbReference>
<name>A0A5C3LIR2_9AGAR</name>
<keyword evidence="4" id="KW-0862">Zinc</keyword>
<dbReference type="Gene3D" id="3.30.160.60">
    <property type="entry name" value="Classic Zinc Finger"/>
    <property type="match status" value="2"/>
</dbReference>
<dbReference type="PROSITE" id="PS00028">
    <property type="entry name" value="ZINC_FINGER_C2H2_1"/>
    <property type="match status" value="1"/>
</dbReference>
<evidence type="ECO:0000313" key="7">
    <source>
        <dbReference type="EMBL" id="TFK32974.1"/>
    </source>
</evidence>
<accession>A0A5C3LIR2</accession>
<dbReference type="InterPro" id="IPR013087">
    <property type="entry name" value="Znf_C2H2_type"/>
</dbReference>
<feature type="domain" description="C2H2-type" evidence="6">
    <location>
        <begin position="198"/>
        <end position="227"/>
    </location>
</feature>
<organism evidence="7 8">
    <name type="scientific">Crucibulum laeve</name>
    <dbReference type="NCBI Taxonomy" id="68775"/>
    <lineage>
        <taxon>Eukaryota</taxon>
        <taxon>Fungi</taxon>
        <taxon>Dikarya</taxon>
        <taxon>Basidiomycota</taxon>
        <taxon>Agaricomycotina</taxon>
        <taxon>Agaricomycetes</taxon>
        <taxon>Agaricomycetidae</taxon>
        <taxon>Agaricales</taxon>
        <taxon>Agaricineae</taxon>
        <taxon>Nidulariaceae</taxon>
        <taxon>Crucibulum</taxon>
    </lineage>
</organism>
<dbReference type="STRING" id="68775.A0A5C3LIR2"/>
<keyword evidence="8" id="KW-1185">Reference proteome</keyword>
<dbReference type="InterPro" id="IPR036236">
    <property type="entry name" value="Znf_C2H2_sf"/>
</dbReference>
<keyword evidence="1" id="KW-0479">Metal-binding</keyword>
<dbReference type="GO" id="GO:0000981">
    <property type="term" value="F:DNA-binding transcription factor activity, RNA polymerase II-specific"/>
    <property type="evidence" value="ECO:0007669"/>
    <property type="project" value="TreeGrafter"/>
</dbReference>
<dbReference type="AlphaFoldDB" id="A0A5C3LIR2"/>
<gene>
    <name evidence="7" type="ORF">BDQ12DRAFT_616099</name>
</gene>
<keyword evidence="3 5" id="KW-0863">Zinc-finger</keyword>
<evidence type="ECO:0000256" key="4">
    <source>
        <dbReference type="ARBA" id="ARBA00022833"/>
    </source>
</evidence>
<dbReference type="GO" id="GO:0000977">
    <property type="term" value="F:RNA polymerase II transcription regulatory region sequence-specific DNA binding"/>
    <property type="evidence" value="ECO:0007669"/>
    <property type="project" value="TreeGrafter"/>
</dbReference>
<dbReference type="PANTHER" id="PTHR24409">
    <property type="entry name" value="ZINC FINGER PROTEIN 142"/>
    <property type="match status" value="1"/>
</dbReference>
<dbReference type="SUPFAM" id="SSF57667">
    <property type="entry name" value="beta-beta-alpha zinc fingers"/>
    <property type="match status" value="1"/>
</dbReference>
<evidence type="ECO:0000256" key="5">
    <source>
        <dbReference type="PROSITE-ProRule" id="PRU00042"/>
    </source>
</evidence>
<protein>
    <recommendedName>
        <fullName evidence="6">C2H2-type domain-containing protein</fullName>
    </recommendedName>
</protein>
<keyword evidence="2" id="KW-0677">Repeat</keyword>
<dbReference type="PANTHER" id="PTHR24409:SF356">
    <property type="entry name" value="C2H2 FINGER DOMAIN TRANSCRIPTION FACTOR (EUROFUNG)"/>
    <property type="match status" value="1"/>
</dbReference>
<evidence type="ECO:0000256" key="3">
    <source>
        <dbReference type="ARBA" id="ARBA00022771"/>
    </source>
</evidence>
<proteinExistence type="predicted"/>
<evidence type="ECO:0000313" key="8">
    <source>
        <dbReference type="Proteomes" id="UP000308652"/>
    </source>
</evidence>
<sequence>MPLCPSADCGFTSSNKGLYSHCSAKGHPFRRPCHECKLCFQDISDSFQHLDNSSAHFDYSENSDSESDDEEEPYCDGCDRRFVNIDALNQHLAASSLHNWCFDCSRDFKTEAALSSHCCKSPIHNNTTFKCPLCKSEFNTPSSLAHHIESGCQVMAAVHSLSIIPKLAVNRPMREFVPASTTITTMIASQLSFNGTAYACCLCTRTFRTLAALNMHLSSAIHDADDSAIHDADEFKCPGCGKKVKVISALVQHIESGVCGVAKAKEVTDHFENLTARFSRALTF</sequence>
<dbReference type="OrthoDB" id="6077919at2759"/>
<dbReference type="SMART" id="SM00355">
    <property type="entry name" value="ZnF_C2H2"/>
    <property type="match status" value="7"/>
</dbReference>
<evidence type="ECO:0000259" key="6">
    <source>
        <dbReference type="PROSITE" id="PS50157"/>
    </source>
</evidence>